<organism evidence="2 3">
    <name type="scientific">Chitinophaga solisilvae</name>
    <dbReference type="NCBI Taxonomy" id="1233460"/>
    <lineage>
        <taxon>Bacteria</taxon>
        <taxon>Pseudomonadati</taxon>
        <taxon>Bacteroidota</taxon>
        <taxon>Chitinophagia</taxon>
        <taxon>Chitinophagales</taxon>
        <taxon>Chitinophagaceae</taxon>
        <taxon>Chitinophaga</taxon>
    </lineage>
</organism>
<evidence type="ECO:0000313" key="2">
    <source>
        <dbReference type="EMBL" id="NSL87614.1"/>
    </source>
</evidence>
<feature type="transmembrane region" description="Helical" evidence="1">
    <location>
        <begin position="20"/>
        <end position="37"/>
    </location>
</feature>
<name>A0A9Q5D4V2_9BACT</name>
<keyword evidence="1" id="KW-0472">Membrane</keyword>
<protein>
    <submittedName>
        <fullName evidence="2">Uncharacterized protein</fullName>
    </submittedName>
</protein>
<keyword evidence="1" id="KW-0812">Transmembrane</keyword>
<sequence>MDTNEVIKRNESKFRRSRTLVKIILALLLVLIIILQYDHIIRILKQL</sequence>
<evidence type="ECO:0000313" key="3">
    <source>
        <dbReference type="Proteomes" id="UP000281028"/>
    </source>
</evidence>
<dbReference type="AlphaFoldDB" id="A0A9Q5D4V2"/>
<keyword evidence="1" id="KW-1133">Transmembrane helix</keyword>
<proteinExistence type="predicted"/>
<keyword evidence="3" id="KW-1185">Reference proteome</keyword>
<gene>
    <name evidence="2" type="ORF">ECE50_012275</name>
</gene>
<comment type="caution">
    <text evidence="2">The sequence shown here is derived from an EMBL/GenBank/DDBJ whole genome shotgun (WGS) entry which is preliminary data.</text>
</comment>
<accession>A0A9Q5D4V2</accession>
<dbReference type="Proteomes" id="UP000281028">
    <property type="component" value="Unassembled WGS sequence"/>
</dbReference>
<evidence type="ECO:0000256" key="1">
    <source>
        <dbReference type="SAM" id="Phobius"/>
    </source>
</evidence>
<reference evidence="2" key="1">
    <citation type="submission" date="2020-05" db="EMBL/GenBank/DDBJ databases">
        <title>Chitinophaga laudate sp. nov., isolated from a tropical peat swamp.</title>
        <authorList>
            <person name="Goh C.B.S."/>
            <person name="Lee M.S."/>
            <person name="Parimannan S."/>
            <person name="Pasbakhsh P."/>
            <person name="Yule C.M."/>
            <person name="Rajandas H."/>
            <person name="Loke S."/>
            <person name="Croft L."/>
            <person name="Tan J.B.L."/>
        </authorList>
    </citation>
    <scope>NUCLEOTIDE SEQUENCE</scope>
    <source>
        <strain evidence="2">Mgbs1</strain>
    </source>
</reference>
<dbReference type="RefSeq" id="WP_158631515.1">
    <property type="nucleotide sequence ID" value="NZ_JAABOK010000019.1"/>
</dbReference>
<dbReference type="EMBL" id="RIAR02000001">
    <property type="protein sequence ID" value="NSL87614.1"/>
    <property type="molecule type" value="Genomic_DNA"/>
</dbReference>